<reference evidence="12" key="1">
    <citation type="submission" date="2020-10" db="EMBL/GenBank/DDBJ databases">
        <authorList>
            <person name="Gilroy R."/>
        </authorList>
    </citation>
    <scope>NUCLEOTIDE SEQUENCE</scope>
    <source>
        <strain evidence="12">ChiSjej6B24-2974</strain>
    </source>
</reference>
<evidence type="ECO:0000256" key="9">
    <source>
        <dbReference type="PIRSR" id="PIRSR005096-1"/>
    </source>
</evidence>
<dbReference type="GO" id="GO:0030246">
    <property type="term" value="F:carbohydrate binding"/>
    <property type="evidence" value="ECO:0007669"/>
    <property type="project" value="InterPro"/>
</dbReference>
<dbReference type="GO" id="GO:0033499">
    <property type="term" value="P:galactose catabolic process via UDP-galactose, Leloir pathway"/>
    <property type="evidence" value="ECO:0007669"/>
    <property type="project" value="TreeGrafter"/>
</dbReference>
<dbReference type="EC" id="5.1.3.3" evidence="4 8"/>
<protein>
    <recommendedName>
        <fullName evidence="5 8">Aldose 1-epimerase</fullName>
        <ecNumber evidence="4 8">5.1.3.3</ecNumber>
    </recommendedName>
</protein>
<feature type="binding site" evidence="11">
    <location>
        <begin position="181"/>
        <end position="183"/>
    </location>
    <ligand>
        <name>beta-D-galactose</name>
        <dbReference type="ChEBI" id="CHEBI:27667"/>
    </ligand>
</feature>
<dbReference type="SUPFAM" id="SSF74650">
    <property type="entry name" value="Galactose mutarotase-like"/>
    <property type="match status" value="1"/>
</dbReference>
<dbReference type="AlphaFoldDB" id="A0A9D0ZL06"/>
<dbReference type="InterPro" id="IPR014718">
    <property type="entry name" value="GH-type_carb-bd"/>
</dbReference>
<dbReference type="GO" id="GO:0006006">
    <property type="term" value="P:glucose metabolic process"/>
    <property type="evidence" value="ECO:0007669"/>
    <property type="project" value="TreeGrafter"/>
</dbReference>
<dbReference type="GO" id="GO:0004034">
    <property type="term" value="F:aldose 1-epimerase activity"/>
    <property type="evidence" value="ECO:0007669"/>
    <property type="project" value="UniProtKB-EC"/>
</dbReference>
<feature type="binding site" evidence="10">
    <location>
        <position position="256"/>
    </location>
    <ligand>
        <name>beta-D-galactose</name>
        <dbReference type="ChEBI" id="CHEBI:27667"/>
    </ligand>
</feature>
<dbReference type="PROSITE" id="PS00545">
    <property type="entry name" value="ALDOSE_1_EPIMERASE"/>
    <property type="match status" value="1"/>
</dbReference>
<dbReference type="Proteomes" id="UP000824260">
    <property type="component" value="Unassembled WGS sequence"/>
</dbReference>
<evidence type="ECO:0000256" key="4">
    <source>
        <dbReference type="ARBA" id="ARBA00013185"/>
    </source>
</evidence>
<comment type="pathway">
    <text evidence="2 8">Carbohydrate metabolism; hexose metabolism.</text>
</comment>
<dbReference type="InterPro" id="IPR018052">
    <property type="entry name" value="Ald1_epimerase_CS"/>
</dbReference>
<evidence type="ECO:0000256" key="11">
    <source>
        <dbReference type="PIRSR" id="PIRSR005096-3"/>
    </source>
</evidence>
<dbReference type="PANTHER" id="PTHR10091">
    <property type="entry name" value="ALDOSE-1-EPIMERASE"/>
    <property type="match status" value="1"/>
</dbReference>
<dbReference type="InterPro" id="IPR008183">
    <property type="entry name" value="Aldose_1/G6P_1-epimerase"/>
</dbReference>
<comment type="caution">
    <text evidence="12">The sequence shown here is derived from an EMBL/GenBank/DDBJ whole genome shotgun (WGS) entry which is preliminary data.</text>
</comment>
<evidence type="ECO:0000256" key="5">
    <source>
        <dbReference type="ARBA" id="ARBA00014165"/>
    </source>
</evidence>
<comment type="similarity">
    <text evidence="3 8">Belongs to the aldose epimerase family.</text>
</comment>
<dbReference type="NCBIfam" id="NF008277">
    <property type="entry name" value="PRK11055.1"/>
    <property type="match status" value="1"/>
</dbReference>
<comment type="catalytic activity">
    <reaction evidence="1 8">
        <text>alpha-D-glucose = beta-D-glucose</text>
        <dbReference type="Rhea" id="RHEA:10264"/>
        <dbReference type="ChEBI" id="CHEBI:15903"/>
        <dbReference type="ChEBI" id="CHEBI:17925"/>
        <dbReference type="EC" id="5.1.3.3"/>
    </reaction>
</comment>
<dbReference type="PIRSF" id="PIRSF005096">
    <property type="entry name" value="GALM"/>
    <property type="match status" value="1"/>
</dbReference>
<dbReference type="EMBL" id="DVFZ01000051">
    <property type="protein sequence ID" value="HIQ82470.1"/>
    <property type="molecule type" value="Genomic_DNA"/>
</dbReference>
<evidence type="ECO:0000256" key="2">
    <source>
        <dbReference type="ARBA" id="ARBA00005028"/>
    </source>
</evidence>
<evidence type="ECO:0000256" key="7">
    <source>
        <dbReference type="ARBA" id="ARBA00023277"/>
    </source>
</evidence>
<evidence type="ECO:0000256" key="8">
    <source>
        <dbReference type="PIRNR" id="PIRNR005096"/>
    </source>
</evidence>
<sequence length="354" mass="38760">MSIRKVPFGKVESGEAADLYILTNSSGASVEITNFGGIVRAINVPDRDGKLGNVVLGYKDVSGYQPLCGYLGALIGRVGNRIADGKCTLNGKELTLAKNEGGVTHLHGGNVGFDRKFWEATPIEGICEDSLILKYTSPDGEEGYPGTLKVMVTYTFTDDNELVIHYEAVSDKDTLCNLTNHTYFNLAGEGSGPIYDHTIEINADTFTVVSDSKCIPTGEMRPVGGTPFDLREAKRIGDGLAMTEQDEQMRYGNGYDHNFNLNDEGLRFACEVSEPTTGRVMQVYTDMPAVQFYAGNGLESVNPGSCGRKYHKHEGFCLETQYAPDSINHPEFPDSVLREGEKYDFVTIYAFDAE</sequence>
<reference evidence="12" key="2">
    <citation type="journal article" date="2021" name="PeerJ">
        <title>Extensive microbial diversity within the chicken gut microbiome revealed by metagenomics and culture.</title>
        <authorList>
            <person name="Gilroy R."/>
            <person name="Ravi A."/>
            <person name="Getino M."/>
            <person name="Pursley I."/>
            <person name="Horton D.L."/>
            <person name="Alikhan N.F."/>
            <person name="Baker D."/>
            <person name="Gharbi K."/>
            <person name="Hall N."/>
            <person name="Watson M."/>
            <person name="Adriaenssens E.M."/>
            <person name="Foster-Nyarko E."/>
            <person name="Jarju S."/>
            <person name="Secka A."/>
            <person name="Antonio M."/>
            <person name="Oren A."/>
            <person name="Chaudhuri R.R."/>
            <person name="La Ragione R."/>
            <person name="Hildebrand F."/>
            <person name="Pallen M.J."/>
        </authorList>
    </citation>
    <scope>NUCLEOTIDE SEQUENCE</scope>
    <source>
        <strain evidence="12">ChiSjej6B24-2974</strain>
    </source>
</reference>
<evidence type="ECO:0000256" key="3">
    <source>
        <dbReference type="ARBA" id="ARBA00006206"/>
    </source>
</evidence>
<dbReference type="InterPro" id="IPR015443">
    <property type="entry name" value="Aldose_1-epimerase"/>
</dbReference>
<feature type="active site" description="Proton donor" evidence="9">
    <location>
        <position position="181"/>
    </location>
</feature>
<dbReference type="InterPro" id="IPR011013">
    <property type="entry name" value="Gal_mutarotase_sf_dom"/>
</dbReference>
<evidence type="ECO:0000256" key="10">
    <source>
        <dbReference type="PIRSR" id="PIRSR005096-2"/>
    </source>
</evidence>
<dbReference type="CDD" id="cd09019">
    <property type="entry name" value="galactose_mutarotase_like"/>
    <property type="match status" value="1"/>
</dbReference>
<proteinExistence type="inferred from homology"/>
<feature type="active site" description="Proton acceptor" evidence="9">
    <location>
        <position position="319"/>
    </location>
</feature>
<evidence type="ECO:0000256" key="6">
    <source>
        <dbReference type="ARBA" id="ARBA00023235"/>
    </source>
</evidence>
<feature type="binding site" evidence="11">
    <location>
        <begin position="80"/>
        <end position="81"/>
    </location>
    <ligand>
        <name>beta-D-galactose</name>
        <dbReference type="ChEBI" id="CHEBI:27667"/>
    </ligand>
</feature>
<dbReference type="InterPro" id="IPR047215">
    <property type="entry name" value="Galactose_mutarotase-like"/>
</dbReference>
<name>A0A9D0ZL06_9FIRM</name>
<organism evidence="12 13">
    <name type="scientific">Candidatus Pullichristensenella stercorigallinarum</name>
    <dbReference type="NCBI Taxonomy" id="2840909"/>
    <lineage>
        <taxon>Bacteria</taxon>
        <taxon>Bacillati</taxon>
        <taxon>Bacillota</taxon>
        <taxon>Clostridia</taxon>
        <taxon>Candidatus Pullichristensenella</taxon>
    </lineage>
</organism>
<evidence type="ECO:0000313" key="13">
    <source>
        <dbReference type="Proteomes" id="UP000824260"/>
    </source>
</evidence>
<gene>
    <name evidence="12" type="ORF">IAA52_05150</name>
</gene>
<evidence type="ECO:0000313" key="12">
    <source>
        <dbReference type="EMBL" id="HIQ82470.1"/>
    </source>
</evidence>
<dbReference type="Gene3D" id="2.70.98.10">
    <property type="match status" value="1"/>
</dbReference>
<accession>A0A9D0ZL06</accession>
<keyword evidence="7 8" id="KW-0119">Carbohydrate metabolism</keyword>
<dbReference type="Pfam" id="PF01263">
    <property type="entry name" value="Aldose_epim"/>
    <property type="match status" value="1"/>
</dbReference>
<keyword evidence="6 8" id="KW-0413">Isomerase</keyword>
<evidence type="ECO:0000256" key="1">
    <source>
        <dbReference type="ARBA" id="ARBA00001614"/>
    </source>
</evidence>
<dbReference type="PANTHER" id="PTHR10091:SF0">
    <property type="entry name" value="GALACTOSE MUTAROTASE"/>
    <property type="match status" value="1"/>
</dbReference>